<dbReference type="Proteomes" id="UP000259683">
    <property type="component" value="Segment"/>
</dbReference>
<reference evidence="2" key="1">
    <citation type="submission" date="2018-07" db="EMBL/GenBank/DDBJ databases">
        <authorList>
            <person name="Wilson K.M."/>
            <person name="Ely B."/>
        </authorList>
    </citation>
    <scope>NUCLEOTIDE SEQUENCE</scope>
</reference>
<sequence length="95" mass="10942">MKTVNLKFADRVGLDDSRIDVRNDLLAVITAEGEFYAGQDTEIEMGEDYWGTWFIHGIWADASGAVWWLLDYEPQSEGDRDIDFDDDDDGFGRDW</sequence>
<keyword evidence="3" id="KW-1185">Reference proteome</keyword>
<name>A0A385ECN2_9CAUD</name>
<organism evidence="2 3">
    <name type="scientific">Caulobacter phage CcrSC</name>
    <dbReference type="NCBI Taxonomy" id="2283272"/>
    <lineage>
        <taxon>Viruses</taxon>
        <taxon>Duplodnaviria</taxon>
        <taxon>Heunggongvirae</taxon>
        <taxon>Uroviricota</taxon>
        <taxon>Caudoviricetes</taxon>
        <taxon>Jeanschmidtviridae</taxon>
        <taxon>Bertelyvirus</taxon>
        <taxon>Bertelyvirus SC</taxon>
    </lineage>
</organism>
<evidence type="ECO:0000313" key="2">
    <source>
        <dbReference type="EMBL" id="AXQ69644.1"/>
    </source>
</evidence>
<protein>
    <submittedName>
        <fullName evidence="2">Uncharacterized protein</fullName>
    </submittedName>
</protein>
<gene>
    <name evidence="2" type="ORF">CcrSC_gp062c</name>
</gene>
<proteinExistence type="predicted"/>
<reference evidence="2" key="2">
    <citation type="submission" date="2021-07" db="EMBL/GenBank/DDBJ databases">
        <title>Giant CbK-like Caulobacter bacteriophages have genetically divergent genomes.</title>
        <authorList>
            <person name="Wilson K."/>
            <person name="Ely B."/>
        </authorList>
    </citation>
    <scope>NUCLEOTIDE SEQUENCE</scope>
</reference>
<evidence type="ECO:0000313" key="3">
    <source>
        <dbReference type="Proteomes" id="UP000259683"/>
    </source>
</evidence>
<feature type="compositionally biased region" description="Acidic residues" evidence="1">
    <location>
        <begin position="76"/>
        <end position="89"/>
    </location>
</feature>
<evidence type="ECO:0000256" key="1">
    <source>
        <dbReference type="SAM" id="MobiDB-lite"/>
    </source>
</evidence>
<feature type="region of interest" description="Disordered" evidence="1">
    <location>
        <begin position="76"/>
        <end position="95"/>
    </location>
</feature>
<accession>A0A385ECN2</accession>
<dbReference type="EMBL" id="MH588547">
    <property type="protein sequence ID" value="AXQ69644.1"/>
    <property type="molecule type" value="Genomic_DNA"/>
</dbReference>